<evidence type="ECO:0000313" key="10">
    <source>
        <dbReference type="Proteomes" id="UP001500620"/>
    </source>
</evidence>
<feature type="transmembrane region" description="Helical" evidence="7">
    <location>
        <begin position="406"/>
        <end position="428"/>
    </location>
</feature>
<comment type="caution">
    <text evidence="9">The sequence shown here is derived from an EMBL/GenBank/DDBJ whole genome shotgun (WGS) entry which is preliminary data.</text>
</comment>
<dbReference type="PANTHER" id="PTHR30489">
    <property type="entry name" value="LIPOPROTEIN-RELEASING SYSTEM TRANSMEMBRANE PROTEIN LOLE"/>
    <property type="match status" value="1"/>
</dbReference>
<protein>
    <recommendedName>
        <fullName evidence="8">ABC3 transporter permease C-terminal domain-containing protein</fullName>
    </recommendedName>
</protein>
<keyword evidence="5 7" id="KW-1133">Transmembrane helix</keyword>
<dbReference type="InterPro" id="IPR003838">
    <property type="entry name" value="ABC3_permease_C"/>
</dbReference>
<keyword evidence="3" id="KW-1003">Cell membrane</keyword>
<evidence type="ECO:0000313" key="9">
    <source>
        <dbReference type="EMBL" id="GAA4244534.1"/>
    </source>
</evidence>
<evidence type="ECO:0000256" key="1">
    <source>
        <dbReference type="ARBA" id="ARBA00004651"/>
    </source>
</evidence>
<feature type="transmembrane region" description="Helical" evidence="7">
    <location>
        <begin position="448"/>
        <end position="469"/>
    </location>
</feature>
<organism evidence="9 10">
    <name type="scientific">Dactylosporangium darangshiense</name>
    <dbReference type="NCBI Taxonomy" id="579108"/>
    <lineage>
        <taxon>Bacteria</taxon>
        <taxon>Bacillati</taxon>
        <taxon>Actinomycetota</taxon>
        <taxon>Actinomycetes</taxon>
        <taxon>Micromonosporales</taxon>
        <taxon>Micromonosporaceae</taxon>
        <taxon>Dactylosporangium</taxon>
    </lineage>
</organism>
<feature type="transmembrane region" description="Helical" evidence="7">
    <location>
        <begin position="751"/>
        <end position="771"/>
    </location>
</feature>
<keyword evidence="10" id="KW-1185">Reference proteome</keyword>
<dbReference type="EMBL" id="BAABAT010000002">
    <property type="protein sequence ID" value="GAA4244534.1"/>
    <property type="molecule type" value="Genomic_DNA"/>
</dbReference>
<feature type="transmembrane region" description="Helical" evidence="7">
    <location>
        <begin position="321"/>
        <end position="347"/>
    </location>
</feature>
<feature type="transmembrane region" description="Helical" evidence="7">
    <location>
        <begin position="509"/>
        <end position="530"/>
    </location>
</feature>
<comment type="similarity">
    <text evidence="2">Belongs to the ABC-4 integral membrane protein family. LolC/E subfamily.</text>
</comment>
<dbReference type="Proteomes" id="UP001500620">
    <property type="component" value="Unassembled WGS sequence"/>
</dbReference>
<dbReference type="InterPro" id="IPR051447">
    <property type="entry name" value="Lipoprotein-release_system"/>
</dbReference>
<feature type="domain" description="ABC3 transporter permease C-terminal" evidence="8">
    <location>
        <begin position="285"/>
        <end position="384"/>
    </location>
</feature>
<dbReference type="RefSeq" id="WP_345121309.1">
    <property type="nucleotide sequence ID" value="NZ_BAABAT010000002.1"/>
</dbReference>
<keyword evidence="4 7" id="KW-0812">Transmembrane</keyword>
<dbReference type="PANTHER" id="PTHR30489:SF0">
    <property type="entry name" value="LIPOPROTEIN-RELEASING SYSTEM TRANSMEMBRANE PROTEIN LOLE"/>
    <property type="match status" value="1"/>
</dbReference>
<evidence type="ECO:0000256" key="7">
    <source>
        <dbReference type="SAM" id="Phobius"/>
    </source>
</evidence>
<feature type="transmembrane region" description="Helical" evidence="7">
    <location>
        <begin position="359"/>
        <end position="378"/>
    </location>
</feature>
<accession>A0ABP8CX92</accession>
<comment type="subcellular location">
    <subcellularLocation>
        <location evidence="1">Cell membrane</location>
        <topology evidence="1">Multi-pass membrane protein</topology>
    </subcellularLocation>
</comment>
<dbReference type="Pfam" id="PF02687">
    <property type="entry name" value="FtsX"/>
    <property type="match status" value="2"/>
</dbReference>
<feature type="transmembrane region" description="Helical" evidence="7">
    <location>
        <begin position="792"/>
        <end position="821"/>
    </location>
</feature>
<proteinExistence type="inferred from homology"/>
<evidence type="ECO:0000256" key="3">
    <source>
        <dbReference type="ARBA" id="ARBA00022475"/>
    </source>
</evidence>
<feature type="transmembrane region" description="Helical" evidence="7">
    <location>
        <begin position="277"/>
        <end position="300"/>
    </location>
</feature>
<feature type="domain" description="ABC3 transporter permease C-terminal" evidence="8">
    <location>
        <begin position="751"/>
        <end position="865"/>
    </location>
</feature>
<name>A0ABP8CX92_9ACTN</name>
<gene>
    <name evidence="9" type="ORF">GCM10022255_007960</name>
</gene>
<evidence type="ECO:0000256" key="6">
    <source>
        <dbReference type="ARBA" id="ARBA00023136"/>
    </source>
</evidence>
<sequence length="875" mass="89001">MLIWIAGLLRRRAGRIAATAAGIATAVALLATVGAFLGTAQASMTRRAVAPVEVDWQVVLAPGADVATALANTRAEPGVATALPVRYADVPALSSSEAGTVSTTGAAVVLGLPPDYRTTFPGQLRNLAGTSDGALLAQQTAANLRAVPGTVLTIERPGLAAAHVTVAGIVDLPHADTMLATGRPGATAPPDNVLLLPDHVFADLLDPLQNVRPDLLNTQLHVRTGRQLPLAPDAAYTASTGAARHLDAALAGAGRTTDNLGAALDAARSDAAYATALFLFLATPGAALAGLLTTTVVAVAAPRRRREQALLRTRGATTRQVLAITAMEAAISGVAGAVAGVGAAAALGAVMFGNTGGPAWFAAAATAGLAVAAAAVLVPAGRSLRTGGVATAARAGGDLPTSRPPLVLRLGLDLVALICAVLLLRISTAHGYQLVVAPEGAPRIAVDYWAFAGPALLWLGGALLVWRIIATTLRYGRRMLTTMLRPLAGPLAGTVAATLHRRRQPVATAATLIACAIAFAVSTAGFTATYRQQAEVDARLTNGADVTVTAPPGAADTGLAGPIVVTPGVRHVETIQHRFAYVGADLQDLYAVQPGTVTAGAHLADAWFTGGTAAELMRQLQHQPDGILVSAETVIDFQLQPGDRLTLRINDARTGTANPVVFRFLGVVNEFPTAPTDSFLVANADYVTAHAGTGPDTHLVDTGGADPATVAAALRQRLGAGPAITDITATRGTVGSSLTGVDLAGLTRIELGFALAIAVAAAGLVLAVDLAERRRIFTILSVLRARPRHLAGFVAAEACVVTVPALLLGAAAGAGLAHVLVTILNGVFDPPPDRLAFPWGYLGIVLFAILAAAATAVTALVLVTRRPALTLLRGE</sequence>
<evidence type="ECO:0000256" key="2">
    <source>
        <dbReference type="ARBA" id="ARBA00005236"/>
    </source>
</evidence>
<feature type="transmembrane region" description="Helical" evidence="7">
    <location>
        <begin position="841"/>
        <end position="863"/>
    </location>
</feature>
<evidence type="ECO:0000256" key="5">
    <source>
        <dbReference type="ARBA" id="ARBA00022989"/>
    </source>
</evidence>
<reference evidence="10" key="1">
    <citation type="journal article" date="2019" name="Int. J. Syst. Evol. Microbiol.">
        <title>The Global Catalogue of Microorganisms (GCM) 10K type strain sequencing project: providing services to taxonomists for standard genome sequencing and annotation.</title>
        <authorList>
            <consortium name="The Broad Institute Genomics Platform"/>
            <consortium name="The Broad Institute Genome Sequencing Center for Infectious Disease"/>
            <person name="Wu L."/>
            <person name="Ma J."/>
        </authorList>
    </citation>
    <scope>NUCLEOTIDE SEQUENCE [LARGE SCALE GENOMIC DNA]</scope>
    <source>
        <strain evidence="10">JCM 17441</strain>
    </source>
</reference>
<evidence type="ECO:0000259" key="8">
    <source>
        <dbReference type="Pfam" id="PF02687"/>
    </source>
</evidence>
<keyword evidence="6 7" id="KW-0472">Membrane</keyword>
<evidence type="ECO:0000256" key="4">
    <source>
        <dbReference type="ARBA" id="ARBA00022692"/>
    </source>
</evidence>